<dbReference type="OrthoDB" id="2067392at2"/>
<comment type="caution">
    <text evidence="1">The sequence shown here is derived from an EMBL/GenBank/DDBJ whole genome shotgun (WGS) entry which is preliminary data.</text>
</comment>
<dbReference type="STRING" id="585506.HMPREF0877_0857"/>
<evidence type="ECO:0000313" key="2">
    <source>
        <dbReference type="Proteomes" id="UP000004528"/>
    </source>
</evidence>
<dbReference type="RefSeq" id="WP_002828430.1">
    <property type="nucleotide sequence ID" value="NZ_GG697130.1"/>
</dbReference>
<evidence type="ECO:0008006" key="3">
    <source>
        <dbReference type="Google" id="ProtNLM"/>
    </source>
</evidence>
<dbReference type="Pfam" id="PF12363">
    <property type="entry name" value="Phage_TAC_12"/>
    <property type="match status" value="1"/>
</dbReference>
<dbReference type="Proteomes" id="UP000004528">
    <property type="component" value="Unassembled WGS sequence"/>
</dbReference>
<name>C5RA62_WEIPA</name>
<dbReference type="eggNOG" id="ENOG50307RB">
    <property type="taxonomic scope" value="Bacteria"/>
</dbReference>
<organism evidence="1 2">
    <name type="scientific">Weissella paramesenteroides ATCC 33313</name>
    <dbReference type="NCBI Taxonomy" id="585506"/>
    <lineage>
        <taxon>Bacteria</taxon>
        <taxon>Bacillati</taxon>
        <taxon>Bacillota</taxon>
        <taxon>Bacilli</taxon>
        <taxon>Lactobacillales</taxon>
        <taxon>Lactobacillaceae</taxon>
        <taxon>Weissella</taxon>
    </lineage>
</organism>
<accession>C5RA62</accession>
<dbReference type="HOGENOM" id="CLU_144209_0_0_9"/>
<proteinExistence type="predicted"/>
<dbReference type="AlphaFoldDB" id="C5RA62"/>
<gene>
    <name evidence="1" type="ORF">HMPREF0877_0857</name>
</gene>
<dbReference type="InterPro" id="IPR024410">
    <property type="entry name" value="Phage_TAC_12"/>
</dbReference>
<reference evidence="1 2" key="1">
    <citation type="submission" date="2009-04" db="EMBL/GenBank/DDBJ databases">
        <authorList>
            <person name="Qin X."/>
            <person name="Bachman B."/>
            <person name="Battles P."/>
            <person name="Bell A."/>
            <person name="Bess C."/>
            <person name="Bickham C."/>
            <person name="Chaboub L."/>
            <person name="Chen D."/>
            <person name="Coyle M."/>
            <person name="Deiros D.R."/>
            <person name="Dinh H."/>
            <person name="Forbes L."/>
            <person name="Fowler G."/>
            <person name="Francisco L."/>
            <person name="Fu Q."/>
            <person name="Gubbala S."/>
            <person name="Hale W."/>
            <person name="Han Y."/>
            <person name="Hemphill L."/>
            <person name="Highlander S.K."/>
            <person name="Hirani K."/>
            <person name="Hogues M."/>
            <person name="Jackson L."/>
            <person name="Jakkamsetti A."/>
            <person name="Javaid M."/>
            <person name="Jiang H."/>
            <person name="Korchina V."/>
            <person name="Kovar C."/>
            <person name="Lara F."/>
            <person name="Lee S."/>
            <person name="Mata R."/>
            <person name="Mathew T."/>
            <person name="Moen C."/>
            <person name="Morales K."/>
            <person name="Munidasa M."/>
            <person name="Nazareth L."/>
            <person name="Ngo R."/>
            <person name="Nguyen L."/>
            <person name="Okwuonu G."/>
            <person name="Ongeri F."/>
            <person name="Patil S."/>
            <person name="Petrosino J."/>
            <person name="Pham C."/>
            <person name="Pham P."/>
            <person name="Pu L.-L."/>
            <person name="Puazo M."/>
            <person name="Raj R."/>
            <person name="Reid J."/>
            <person name="Rouhana J."/>
            <person name="Saada N."/>
            <person name="Shang Y."/>
            <person name="Simmons D."/>
            <person name="Thornton R."/>
            <person name="Warren J."/>
            <person name="Weissenberger G."/>
            <person name="Zhang J."/>
            <person name="Zhang L."/>
            <person name="Zhou C."/>
            <person name="Zhu D."/>
            <person name="Muzny D."/>
            <person name="Worley K."/>
            <person name="Gibbs R."/>
        </authorList>
    </citation>
    <scope>NUCLEOTIDE SEQUENCE [LARGE SCALE GENOMIC DNA]</scope>
    <source>
        <strain evidence="1 2">ATCC 33313</strain>
    </source>
</reference>
<keyword evidence="2" id="KW-1185">Reference proteome</keyword>
<sequence length="112" mass="12153">MQIKINGKQVDLKFGVKFVRELDKVAGLDLNGASFGMGLTKSIPSLNAADPAVLADVIYSAASTNNAFRPSQDDVDDFIDNYEDDLEKLFDDVIKEMSQANAIKVALKNAKA</sequence>
<protein>
    <recommendedName>
        <fullName evidence="3">Phage protein</fullName>
    </recommendedName>
</protein>
<evidence type="ECO:0000313" key="1">
    <source>
        <dbReference type="EMBL" id="EER74916.1"/>
    </source>
</evidence>
<dbReference type="EMBL" id="ACKU01000012">
    <property type="protein sequence ID" value="EER74916.1"/>
    <property type="molecule type" value="Genomic_DNA"/>
</dbReference>